<name>A0ABN9UGZ5_9DINO</name>
<gene>
    <name evidence="2" type="ORF">PCOR1329_LOCUS47981</name>
</gene>
<sequence length="112" mass="12794">MSREIREQQHQVFLVTMALLETCNLSLFTKPQHRRPNASLHFYVALDRTEQGVAIPRDDAKTQNGTSKNSEFTSPPGSQLSPSEHDSSGEELAEEKEKEQLQLIDQLPKYHF</sequence>
<evidence type="ECO:0000256" key="1">
    <source>
        <dbReference type="SAM" id="MobiDB-lite"/>
    </source>
</evidence>
<comment type="caution">
    <text evidence="2">The sequence shown here is derived from an EMBL/GenBank/DDBJ whole genome shotgun (WGS) entry which is preliminary data.</text>
</comment>
<accession>A0ABN9UGZ5</accession>
<feature type="compositionally biased region" description="Polar residues" evidence="1">
    <location>
        <begin position="62"/>
        <end position="82"/>
    </location>
</feature>
<keyword evidence="3" id="KW-1185">Reference proteome</keyword>
<protein>
    <submittedName>
        <fullName evidence="2">Uncharacterized protein</fullName>
    </submittedName>
</protein>
<evidence type="ECO:0000313" key="2">
    <source>
        <dbReference type="EMBL" id="CAK0858083.1"/>
    </source>
</evidence>
<feature type="region of interest" description="Disordered" evidence="1">
    <location>
        <begin position="53"/>
        <end position="112"/>
    </location>
</feature>
<organism evidence="2 3">
    <name type="scientific">Prorocentrum cordatum</name>
    <dbReference type="NCBI Taxonomy" id="2364126"/>
    <lineage>
        <taxon>Eukaryota</taxon>
        <taxon>Sar</taxon>
        <taxon>Alveolata</taxon>
        <taxon>Dinophyceae</taxon>
        <taxon>Prorocentrales</taxon>
        <taxon>Prorocentraceae</taxon>
        <taxon>Prorocentrum</taxon>
    </lineage>
</organism>
<dbReference type="EMBL" id="CAUYUJ010015785">
    <property type="protein sequence ID" value="CAK0858083.1"/>
    <property type="molecule type" value="Genomic_DNA"/>
</dbReference>
<reference evidence="2" key="1">
    <citation type="submission" date="2023-10" db="EMBL/GenBank/DDBJ databases">
        <authorList>
            <person name="Chen Y."/>
            <person name="Shah S."/>
            <person name="Dougan E. K."/>
            <person name="Thang M."/>
            <person name="Chan C."/>
        </authorList>
    </citation>
    <scope>NUCLEOTIDE SEQUENCE [LARGE SCALE GENOMIC DNA]</scope>
</reference>
<proteinExistence type="predicted"/>
<dbReference type="Proteomes" id="UP001189429">
    <property type="component" value="Unassembled WGS sequence"/>
</dbReference>
<evidence type="ECO:0000313" key="3">
    <source>
        <dbReference type="Proteomes" id="UP001189429"/>
    </source>
</evidence>